<feature type="non-terminal residue" evidence="2">
    <location>
        <position position="1"/>
    </location>
</feature>
<name>A0A6J4VQV5_9BACT</name>
<evidence type="ECO:0000313" key="2">
    <source>
        <dbReference type="EMBL" id="CAA9586055.1"/>
    </source>
</evidence>
<sequence>EQHERHRLRLHPRRRRGVRRARRPTGVAPQARLDGAGRRGDVPLPVRRPSARDRSPRLVHVDLRPDHPGDGPERRRRLRGAARPRLRRLLRDRRLHDRLLDLPGERLRPTRLRPGRSAKLLARHAPGMAGVGDLRRHPRRAYPAPPRRLPGDRDPRLRRDRAELLLQRGERHQRHPRHQPDRQARHPRLGRLLALVRADRPAQLVLADASRRVAHRLPDHPPLRLPPRPLLAGRPRGRDRRLQHGGQPGQDEALGLRPRRVLLRVRRLGLRLGLPVRPPQPVRVLHLRDGPGDGDPGRHRQYLRRHLRRPPDRHLRSDPGRGAAGSGPIARPLAQHRLARAARPDQRPAPRVWPRPRPDDAPSAGRPLPERQAPGRAAARERRRPRCRGPASLRPPRQERAGARGAGV</sequence>
<feature type="compositionally biased region" description="Basic and acidic residues" evidence="1">
    <location>
        <begin position="286"/>
        <end position="298"/>
    </location>
</feature>
<feature type="non-terminal residue" evidence="2">
    <location>
        <position position="408"/>
    </location>
</feature>
<feature type="region of interest" description="Disordered" evidence="1">
    <location>
        <begin position="129"/>
        <end position="187"/>
    </location>
</feature>
<evidence type="ECO:0000256" key="1">
    <source>
        <dbReference type="SAM" id="MobiDB-lite"/>
    </source>
</evidence>
<feature type="compositionally biased region" description="Basic residues" evidence="1">
    <location>
        <begin position="299"/>
        <end position="308"/>
    </location>
</feature>
<feature type="region of interest" description="Disordered" evidence="1">
    <location>
        <begin position="217"/>
        <end position="255"/>
    </location>
</feature>
<gene>
    <name evidence="2" type="ORF">AVDCRST_MAG19-4684</name>
</gene>
<protein>
    <submittedName>
        <fullName evidence="2">Branched-chain amino acid transport system permease protein LivM</fullName>
    </submittedName>
</protein>
<proteinExistence type="predicted"/>
<feature type="compositionally biased region" description="Basic and acidic residues" evidence="1">
    <location>
        <begin position="309"/>
        <end position="319"/>
    </location>
</feature>
<organism evidence="2">
    <name type="scientific">uncultured Thermomicrobiales bacterium</name>
    <dbReference type="NCBI Taxonomy" id="1645740"/>
    <lineage>
        <taxon>Bacteria</taxon>
        <taxon>Pseudomonadati</taxon>
        <taxon>Thermomicrobiota</taxon>
        <taxon>Thermomicrobia</taxon>
        <taxon>Thermomicrobiales</taxon>
        <taxon>environmental samples</taxon>
    </lineage>
</organism>
<accession>A0A6J4VQV5</accession>
<feature type="compositionally biased region" description="Basic and acidic residues" evidence="1">
    <location>
        <begin position="149"/>
        <end position="163"/>
    </location>
</feature>
<feature type="compositionally biased region" description="Basic and acidic residues" evidence="1">
    <location>
        <begin position="50"/>
        <end position="73"/>
    </location>
</feature>
<dbReference type="AlphaFoldDB" id="A0A6J4VQV5"/>
<dbReference type="EMBL" id="CADCWL010000256">
    <property type="protein sequence ID" value="CAA9586055.1"/>
    <property type="molecule type" value="Genomic_DNA"/>
</dbReference>
<feature type="region of interest" description="Disordered" evidence="1">
    <location>
        <begin position="274"/>
        <end position="408"/>
    </location>
</feature>
<feature type="compositionally biased region" description="Basic residues" evidence="1">
    <location>
        <begin position="1"/>
        <end position="23"/>
    </location>
</feature>
<feature type="region of interest" description="Disordered" evidence="1">
    <location>
        <begin position="1"/>
        <end position="81"/>
    </location>
</feature>
<reference evidence="2" key="1">
    <citation type="submission" date="2020-02" db="EMBL/GenBank/DDBJ databases">
        <authorList>
            <person name="Meier V. D."/>
        </authorList>
    </citation>
    <scope>NUCLEOTIDE SEQUENCE</scope>
    <source>
        <strain evidence="2">AVDCRST_MAG19</strain>
    </source>
</reference>